<evidence type="ECO:0000313" key="2">
    <source>
        <dbReference type="Proteomes" id="UP000008080"/>
    </source>
</evidence>
<dbReference type="HOGENOM" id="CLU_345703_0_0_7"/>
<dbReference type="EMBL" id="BX842656">
    <property type="protein sequence ID" value="CAE81232.1"/>
    <property type="molecule type" value="Genomic_DNA"/>
</dbReference>
<dbReference type="AlphaFoldDB" id="Q6MGP7"/>
<dbReference type="Proteomes" id="UP000008080">
    <property type="component" value="Chromosome"/>
</dbReference>
<dbReference type="KEGG" id="bba:Bd3877"/>
<evidence type="ECO:0000313" key="1">
    <source>
        <dbReference type="EMBL" id="CAE81232.1"/>
    </source>
</evidence>
<dbReference type="GeneID" id="93014643"/>
<keyword evidence="2" id="KW-1185">Reference proteome</keyword>
<name>Q6MGP7_BDEBA</name>
<proteinExistence type="predicted"/>
<protein>
    <submittedName>
        <fullName evidence="1">Uncharacterized protein</fullName>
    </submittedName>
</protein>
<sequence length="847" mass="94565">MIFNRLGQSTLLFVTVLCAIGTIFVLNSADIHKRNYDFKTKDYDQVLLNEVTTSAFAVMEAALQRRMWEPPPDNACLKSEDFNVEGELAGGMTWKVSAKYNFTTKNYELISEGQYRDLKAFYIKRIKILDVSDYLLFSNSPNTMTLRRLYNEKFPTALIARDRRIYIKGPLQFGGNIHRPNSHMNWSGSPAGWPGEWGTIIQGDRIQFGGGMHYIQYSIPKPNPAGNNIESLLAPYSSDLGTPSTHHSQFGAAQTVVTRDYNKAQTLKQQVMDATAGPLSKASVASEVYPIALFGGTPPLQSWSATDSGAYFNNPDRYSIFNYTWGGANGFGIRIDATCISRSDSGTTKKICSHSEHFPRGFAKWRQDAGLEGTLFTADAEEIPAPSLNWDNMEALEEDARSCGAVISAPTSPYQDCEIWDLEFQKKYAANNGSNVCGQVSTIDMNSLTLNNFNPGQLTDASLKERLLRRVVYTKVPTEIRQTSAQGLMLGSLSANAARKNFSLWVVSEDTLALRGYQLDNTSPLDSDPGRLREVVFNADASNAGKEPLPMVLLSPERVHLLSPHYVPATYSYLQGYWPVVSGQIRPVLHNYTDYVRQENDGFRYGYRTFRMENISLITNANIDTSNPFVMRGLWSGPDSTDSQFPSNMCMVSMAGHTLTPYGGNNLLTTANVPPYHSAPNSPIPPLSSRYYNGVTDHFPRSYYPAVFWVQRAAGMSAREESDLIYTGIRMYTSFDDFVPTGKRNLNVPLHTLTDTRYNQGTQFSLQHKNLQWTSPSYYNSIPAGTPCVLNSLTHREAAYSSQPDYHATQPSVNNGRYIFVHADPPVDYRNLGSIIGIDQPILETRQ</sequence>
<reference evidence="1 2" key="1">
    <citation type="journal article" date="2004" name="Science">
        <title>A predator unmasked: life cycle of Bdellovibrio bacteriovorus from a genomic perspective.</title>
        <authorList>
            <person name="Rendulic S."/>
            <person name="Jagtap P."/>
            <person name="Rosinus A."/>
            <person name="Eppinger M."/>
            <person name="Baar C."/>
            <person name="Lanz C."/>
            <person name="Keller H."/>
            <person name="Lambert C."/>
            <person name="Evans K.J."/>
            <person name="Goesmann A."/>
            <person name="Meyer F."/>
            <person name="Sockett R.E."/>
            <person name="Schuster S.C."/>
        </authorList>
    </citation>
    <scope>NUCLEOTIDE SEQUENCE [LARGE SCALE GENOMIC DNA]</scope>
    <source>
        <strain evidence="2">ATCC 15356 / DSM 50701 / NCIMB 9529 / HD100</strain>
    </source>
</reference>
<dbReference type="RefSeq" id="WP_011166175.1">
    <property type="nucleotide sequence ID" value="NC_005363.1"/>
</dbReference>
<organism evidence="1 2">
    <name type="scientific">Bdellovibrio bacteriovorus (strain ATCC 15356 / DSM 50701 / NCIMB 9529 / HD100)</name>
    <dbReference type="NCBI Taxonomy" id="264462"/>
    <lineage>
        <taxon>Bacteria</taxon>
        <taxon>Pseudomonadati</taxon>
        <taxon>Bdellovibrionota</taxon>
        <taxon>Bdellovibrionia</taxon>
        <taxon>Bdellovibrionales</taxon>
        <taxon>Pseudobdellovibrionaceae</taxon>
        <taxon>Bdellovibrio</taxon>
    </lineage>
</organism>
<gene>
    <name evidence="1" type="ordered locus">Bd3877</name>
</gene>
<dbReference type="STRING" id="264462.Bd3877"/>
<accession>Q6MGP7</accession>